<dbReference type="InterPro" id="IPR015655">
    <property type="entry name" value="PP2C"/>
</dbReference>
<keyword evidence="9" id="KW-0464">Manganese</keyword>
<dbReference type="GO" id="GO:0046872">
    <property type="term" value="F:metal ion binding"/>
    <property type="evidence" value="ECO:0007669"/>
    <property type="project" value="UniProtKB-KW"/>
</dbReference>
<name>A0A251JJY4_MANES</name>
<keyword evidence="5" id="KW-0479">Metal-binding</keyword>
<evidence type="ECO:0000256" key="1">
    <source>
        <dbReference type="ARBA" id="ARBA00001936"/>
    </source>
</evidence>
<dbReference type="GO" id="GO:0004722">
    <property type="term" value="F:protein serine/threonine phosphatase activity"/>
    <property type="evidence" value="ECO:0000318"/>
    <property type="project" value="GO_Central"/>
</dbReference>
<evidence type="ECO:0000256" key="7">
    <source>
        <dbReference type="ARBA" id="ARBA00022842"/>
    </source>
</evidence>
<evidence type="ECO:0000256" key="5">
    <source>
        <dbReference type="ARBA" id="ARBA00022723"/>
    </source>
</evidence>
<evidence type="ECO:0000256" key="11">
    <source>
        <dbReference type="ARBA" id="ARBA00048336"/>
    </source>
</evidence>
<protein>
    <recommendedName>
        <fullName evidence="4">protein-serine/threonine phosphatase</fullName>
        <ecNumber evidence="4">3.1.3.16</ecNumber>
    </recommendedName>
</protein>
<keyword evidence="6" id="KW-0378">Hydrolase</keyword>
<evidence type="ECO:0000256" key="4">
    <source>
        <dbReference type="ARBA" id="ARBA00013081"/>
    </source>
</evidence>
<dbReference type="Gramene" id="Manes.12G005000.3.v8.1">
    <property type="protein sequence ID" value="Manes.12G005000.3.v8.1.CDS"/>
    <property type="gene ID" value="Manes.12G005000.v8.1"/>
</dbReference>
<dbReference type="EC" id="3.1.3.16" evidence="4"/>
<dbReference type="Gene3D" id="3.60.40.10">
    <property type="entry name" value="PPM-type phosphatase domain"/>
    <property type="match status" value="1"/>
</dbReference>
<feature type="region of interest" description="Disordered" evidence="12">
    <location>
        <begin position="392"/>
        <end position="449"/>
    </location>
</feature>
<feature type="domain" description="PPM-type phosphatase" evidence="13">
    <location>
        <begin position="64"/>
        <end position="383"/>
    </location>
</feature>
<dbReference type="InterPro" id="IPR001932">
    <property type="entry name" value="PPM-type_phosphatase-like_dom"/>
</dbReference>
<dbReference type="SMART" id="SM00332">
    <property type="entry name" value="PP2Cc"/>
    <property type="match status" value="1"/>
</dbReference>
<feature type="compositionally biased region" description="Polar residues" evidence="12">
    <location>
        <begin position="392"/>
        <end position="406"/>
    </location>
</feature>
<comment type="cofactor">
    <cofactor evidence="1">
        <name>Mn(2+)</name>
        <dbReference type="ChEBI" id="CHEBI:29035"/>
    </cofactor>
</comment>
<evidence type="ECO:0000256" key="8">
    <source>
        <dbReference type="ARBA" id="ARBA00022912"/>
    </source>
</evidence>
<accession>A0A251JJY4</accession>
<proteinExistence type="inferred from homology"/>
<evidence type="ECO:0000259" key="13">
    <source>
        <dbReference type="PROSITE" id="PS51746"/>
    </source>
</evidence>
<dbReference type="PANTHER" id="PTHR47992">
    <property type="entry name" value="PROTEIN PHOSPHATASE"/>
    <property type="match status" value="1"/>
</dbReference>
<dbReference type="SUPFAM" id="SSF81606">
    <property type="entry name" value="PP2C-like"/>
    <property type="match status" value="1"/>
</dbReference>
<evidence type="ECO:0000256" key="6">
    <source>
        <dbReference type="ARBA" id="ARBA00022801"/>
    </source>
</evidence>
<keyword evidence="15" id="KW-1185">Reference proteome</keyword>
<reference evidence="14 15" key="1">
    <citation type="submission" date="2016-02" db="EMBL/GenBank/DDBJ databases">
        <title>WGS assembly of Manihot esculenta.</title>
        <authorList>
            <person name="Bredeson J.V."/>
            <person name="Prochnik S.E."/>
            <person name="Lyons J.B."/>
            <person name="Schmutz J."/>
            <person name="Grimwood J."/>
            <person name="Vrebalov J."/>
            <person name="Bart R.S."/>
            <person name="Amuge T."/>
            <person name="Ferguson M.E."/>
            <person name="Green R."/>
            <person name="Putnam N."/>
            <person name="Stites J."/>
            <person name="Rounsley S."/>
            <person name="Rokhsar D.S."/>
        </authorList>
    </citation>
    <scope>NUCLEOTIDE SEQUENCE [LARGE SCALE GENOMIC DNA]</scope>
    <source>
        <strain evidence="15">cv. AM560-2</strain>
        <tissue evidence="14">Leaf</tissue>
    </source>
</reference>
<dbReference type="OMA" id="MKANEVG"/>
<sequence>MGSCLSAESRSPRPGSPSSPAFGIKKRKNSKKRPGSRNSSFDYRREEPLHRIPGRLFLNGSSDIASLFTQQGKKGTNQDAMIVWENFGSRKDTVFCGVFDGHGPYGHMVAKRVRDHLPLKLNTHWEVNIASEDVLKEISLNTAGSMNSEDTAFLSADEASRASVELEDTEKQPEFFQTLKESFLKAFKVMDRELRVHANIDCFCSGTTAVTLIKQGQYLVVGNVGDSRAVLGTRDKDDSLVAVQLTVDLKPNLPEEAERIRRCKGRVFALQDEPEVARVWLPNNDSPGLAMARAFGDFCLKDFGLISVPDVSFRHLTDKDEFIVLATDGIWDVLSNKEVVDIVASAPARSSAARALVESAVRAWRYKYPTSKVDDCAVVCLFLDTSNLSTASNANAKEQQPTPVEQTDNDCQKDEDPSGPTGLGRSSTVRNGKDVLLDGSAEEDSSKQEEMLLESGIEWSALEGVSRVNTLLTLPRFVPGKEDKKAKAAREMKARK</sequence>
<dbReference type="InterPro" id="IPR036457">
    <property type="entry name" value="PPM-type-like_dom_sf"/>
</dbReference>
<dbReference type="Gramene" id="Manes.12G005000.9.v8.1">
    <property type="protein sequence ID" value="Manes.12G005000.9.v8.1.CDS"/>
    <property type="gene ID" value="Manes.12G005000.v8.1"/>
</dbReference>
<comment type="similarity">
    <text evidence="3">Belongs to the PP2C family.</text>
</comment>
<dbReference type="Gramene" id="Manes.12G005000.11.v8.1">
    <property type="protein sequence ID" value="Manes.12G005000.11.v8.1.CDS"/>
    <property type="gene ID" value="Manes.12G005000.v8.1"/>
</dbReference>
<feature type="region of interest" description="Disordered" evidence="12">
    <location>
        <begin position="1"/>
        <end position="45"/>
    </location>
</feature>
<evidence type="ECO:0000313" key="14">
    <source>
        <dbReference type="EMBL" id="OAY34235.1"/>
    </source>
</evidence>
<dbReference type="EMBL" id="CM004398">
    <property type="protein sequence ID" value="OAY34234.1"/>
    <property type="molecule type" value="Genomic_DNA"/>
</dbReference>
<dbReference type="AlphaFoldDB" id="A0A251JJY4"/>
<feature type="compositionally biased region" description="Basic residues" evidence="12">
    <location>
        <begin position="24"/>
        <end position="35"/>
    </location>
</feature>
<dbReference type="FunFam" id="3.60.40.10:FF:000024">
    <property type="entry name" value="probable protein phosphatase 2C 33"/>
    <property type="match status" value="1"/>
</dbReference>
<dbReference type="PROSITE" id="PS51746">
    <property type="entry name" value="PPM_2"/>
    <property type="match status" value="1"/>
</dbReference>
<gene>
    <name evidence="14" type="ORF">MANES_12G005000</name>
</gene>
<dbReference type="Pfam" id="PF00481">
    <property type="entry name" value="PP2C"/>
    <property type="match status" value="1"/>
</dbReference>
<keyword evidence="8" id="KW-0904">Protein phosphatase</keyword>
<comment type="catalytic activity">
    <reaction evidence="10">
        <text>O-phospho-L-seryl-[protein] + H2O = L-seryl-[protein] + phosphate</text>
        <dbReference type="Rhea" id="RHEA:20629"/>
        <dbReference type="Rhea" id="RHEA-COMP:9863"/>
        <dbReference type="Rhea" id="RHEA-COMP:11604"/>
        <dbReference type="ChEBI" id="CHEBI:15377"/>
        <dbReference type="ChEBI" id="CHEBI:29999"/>
        <dbReference type="ChEBI" id="CHEBI:43474"/>
        <dbReference type="ChEBI" id="CHEBI:83421"/>
        <dbReference type="EC" id="3.1.3.16"/>
    </reaction>
</comment>
<dbReference type="GO" id="GO:1902531">
    <property type="term" value="P:regulation of intracellular signal transduction"/>
    <property type="evidence" value="ECO:0000318"/>
    <property type="project" value="GO_Central"/>
</dbReference>
<evidence type="ECO:0000256" key="3">
    <source>
        <dbReference type="ARBA" id="ARBA00006702"/>
    </source>
</evidence>
<dbReference type="EMBL" id="CM004398">
    <property type="protein sequence ID" value="OAY34235.1"/>
    <property type="molecule type" value="Genomic_DNA"/>
</dbReference>
<evidence type="ECO:0000256" key="10">
    <source>
        <dbReference type="ARBA" id="ARBA00047761"/>
    </source>
</evidence>
<comment type="catalytic activity">
    <reaction evidence="11">
        <text>O-phospho-L-threonyl-[protein] + H2O = L-threonyl-[protein] + phosphate</text>
        <dbReference type="Rhea" id="RHEA:47004"/>
        <dbReference type="Rhea" id="RHEA-COMP:11060"/>
        <dbReference type="Rhea" id="RHEA-COMP:11605"/>
        <dbReference type="ChEBI" id="CHEBI:15377"/>
        <dbReference type="ChEBI" id="CHEBI:30013"/>
        <dbReference type="ChEBI" id="CHEBI:43474"/>
        <dbReference type="ChEBI" id="CHEBI:61977"/>
        <dbReference type="EC" id="3.1.3.16"/>
    </reaction>
</comment>
<dbReference type="Gramene" id="Manes.12G005000.8.v8.1">
    <property type="protein sequence ID" value="Manes.12G005000.8.v8.1.CDS"/>
    <property type="gene ID" value="Manes.12G005000.v8.1"/>
</dbReference>
<evidence type="ECO:0000256" key="2">
    <source>
        <dbReference type="ARBA" id="ARBA00001946"/>
    </source>
</evidence>
<evidence type="ECO:0000256" key="9">
    <source>
        <dbReference type="ARBA" id="ARBA00023211"/>
    </source>
</evidence>
<evidence type="ECO:0000256" key="12">
    <source>
        <dbReference type="SAM" id="MobiDB-lite"/>
    </source>
</evidence>
<comment type="cofactor">
    <cofactor evidence="2">
        <name>Mg(2+)</name>
        <dbReference type="ChEBI" id="CHEBI:18420"/>
    </cofactor>
</comment>
<dbReference type="Gramene" id="Manes.12G005000.10.v8.1">
    <property type="protein sequence ID" value="Manes.12G005000.10.v8.1.CDS"/>
    <property type="gene ID" value="Manes.12G005000.v8.1"/>
</dbReference>
<dbReference type="CDD" id="cd00143">
    <property type="entry name" value="PP2Cc"/>
    <property type="match status" value="1"/>
</dbReference>
<organism evidence="14 15">
    <name type="scientific">Manihot esculenta</name>
    <name type="common">Cassava</name>
    <name type="synonym">Jatropha manihot</name>
    <dbReference type="NCBI Taxonomy" id="3983"/>
    <lineage>
        <taxon>Eukaryota</taxon>
        <taxon>Viridiplantae</taxon>
        <taxon>Streptophyta</taxon>
        <taxon>Embryophyta</taxon>
        <taxon>Tracheophyta</taxon>
        <taxon>Spermatophyta</taxon>
        <taxon>Magnoliopsida</taxon>
        <taxon>eudicotyledons</taxon>
        <taxon>Gunneridae</taxon>
        <taxon>Pentapetalae</taxon>
        <taxon>rosids</taxon>
        <taxon>fabids</taxon>
        <taxon>Malpighiales</taxon>
        <taxon>Euphorbiaceae</taxon>
        <taxon>Crotonoideae</taxon>
        <taxon>Manihoteae</taxon>
        <taxon>Manihot</taxon>
    </lineage>
</organism>
<dbReference type="Proteomes" id="UP000091857">
    <property type="component" value="Chromosome 12"/>
</dbReference>
<keyword evidence="7" id="KW-0460">Magnesium</keyword>
<evidence type="ECO:0000313" key="15">
    <source>
        <dbReference type="Proteomes" id="UP000091857"/>
    </source>
</evidence>
<dbReference type="OrthoDB" id="10264738at2759"/>